<evidence type="ECO:0000256" key="11">
    <source>
        <dbReference type="ARBA" id="ARBA00037948"/>
    </source>
</evidence>
<evidence type="ECO:0000313" key="15">
    <source>
        <dbReference type="Proteomes" id="UP000198287"/>
    </source>
</evidence>
<dbReference type="GO" id="GO:0000981">
    <property type="term" value="F:DNA-binding transcription factor activity, RNA polymerase II-specific"/>
    <property type="evidence" value="ECO:0007669"/>
    <property type="project" value="TreeGrafter"/>
</dbReference>
<comment type="caution">
    <text evidence="14">The sequence shown here is derived from an EMBL/GenBank/DDBJ whole genome shotgun (WGS) entry which is preliminary data.</text>
</comment>
<dbReference type="Proteomes" id="UP000198287">
    <property type="component" value="Unassembled WGS sequence"/>
</dbReference>
<dbReference type="OrthoDB" id="10018191at2759"/>
<dbReference type="Gene3D" id="3.30.160.60">
    <property type="entry name" value="Classic Zinc Finger"/>
    <property type="match status" value="3"/>
</dbReference>
<dbReference type="GO" id="GO:0000978">
    <property type="term" value="F:RNA polymerase II cis-regulatory region sequence-specific DNA binding"/>
    <property type="evidence" value="ECO:0007669"/>
    <property type="project" value="TreeGrafter"/>
</dbReference>
<keyword evidence="4" id="KW-0677">Repeat</keyword>
<keyword evidence="15" id="KW-1185">Reference proteome</keyword>
<dbReference type="PROSITE" id="PS00028">
    <property type="entry name" value="ZINC_FINGER_C2H2_1"/>
    <property type="match status" value="3"/>
</dbReference>
<protein>
    <submittedName>
        <fullName evidence="14">Gastrula zinc finger protein XlCGF8.2DB</fullName>
    </submittedName>
</protein>
<keyword evidence="5 12" id="KW-0863">Zinc-finger</keyword>
<evidence type="ECO:0000313" key="14">
    <source>
        <dbReference type="EMBL" id="OXA44295.1"/>
    </source>
</evidence>
<comment type="similarity">
    <text evidence="2">Belongs to the krueppel C2H2-type zinc-finger protein family.</text>
</comment>
<evidence type="ECO:0000256" key="10">
    <source>
        <dbReference type="ARBA" id="ARBA00023242"/>
    </source>
</evidence>
<dbReference type="PANTHER" id="PTHR24388">
    <property type="entry name" value="ZINC FINGER PROTEIN"/>
    <property type="match status" value="1"/>
</dbReference>
<dbReference type="FunFam" id="3.30.160.60:FF:001156">
    <property type="entry name" value="Zinc finger protein 407"/>
    <property type="match status" value="1"/>
</dbReference>
<dbReference type="SMART" id="SM00355">
    <property type="entry name" value="ZnF_C2H2"/>
    <property type="match status" value="3"/>
</dbReference>
<evidence type="ECO:0000256" key="12">
    <source>
        <dbReference type="PROSITE-ProRule" id="PRU00042"/>
    </source>
</evidence>
<evidence type="ECO:0000256" key="1">
    <source>
        <dbReference type="ARBA" id="ARBA00004123"/>
    </source>
</evidence>
<dbReference type="STRING" id="158441.A0A226DFE2"/>
<keyword evidence="6" id="KW-0862">Zinc</keyword>
<evidence type="ECO:0000256" key="5">
    <source>
        <dbReference type="ARBA" id="ARBA00022771"/>
    </source>
</evidence>
<evidence type="ECO:0000259" key="13">
    <source>
        <dbReference type="PROSITE" id="PS50157"/>
    </source>
</evidence>
<evidence type="ECO:0000256" key="3">
    <source>
        <dbReference type="ARBA" id="ARBA00022723"/>
    </source>
</evidence>
<evidence type="ECO:0000256" key="9">
    <source>
        <dbReference type="ARBA" id="ARBA00023163"/>
    </source>
</evidence>
<dbReference type="InterPro" id="IPR050527">
    <property type="entry name" value="Snail/Krueppel_Znf"/>
</dbReference>
<feature type="domain" description="C2H2-type" evidence="13">
    <location>
        <begin position="127"/>
        <end position="151"/>
    </location>
</feature>
<dbReference type="FunFam" id="3.30.160.60:FF:000145">
    <property type="entry name" value="Zinc finger protein 574"/>
    <property type="match status" value="1"/>
</dbReference>
<keyword evidence="10" id="KW-0539">Nucleus</keyword>
<evidence type="ECO:0000256" key="4">
    <source>
        <dbReference type="ARBA" id="ARBA00022737"/>
    </source>
</evidence>
<evidence type="ECO:0000256" key="6">
    <source>
        <dbReference type="ARBA" id="ARBA00022833"/>
    </source>
</evidence>
<keyword evidence="9" id="KW-0804">Transcription</keyword>
<accession>A0A226DFE2</accession>
<feature type="domain" description="C2H2-type" evidence="13">
    <location>
        <begin position="160"/>
        <end position="188"/>
    </location>
</feature>
<comment type="similarity">
    <text evidence="11">Belongs to the snail C2H2-type zinc-finger protein family.</text>
</comment>
<sequence>MSNTFCLLCLRRVFDKDDTAAKSQQKIRIEKLCKLLNPNYKSSRYHFEDDEMCDFCDDCHPLFSAMEKFKRQISLLEEKIGATVMQILTKLSDTSSQPQNDDDDNYGTKKVIQIRNMNLRVTVDSPFPCPHCGKAFKNNPNLREHVQRIHTPGYVAPSAHKCPHCSKGFGYPSLLEGHIRQAHSGERPFTCEQCGKGFATKWALITHLKGAHGVVMKKKDRLPPSTKDAFYEEEEANATIEWS</sequence>
<keyword evidence="3" id="KW-0479">Metal-binding</keyword>
<name>A0A226DFE2_FOLCA</name>
<proteinExistence type="inferred from homology"/>
<dbReference type="InterPro" id="IPR013087">
    <property type="entry name" value="Znf_C2H2_type"/>
</dbReference>
<keyword evidence="7" id="KW-0805">Transcription regulation</keyword>
<dbReference type="GO" id="GO:0005634">
    <property type="term" value="C:nucleus"/>
    <property type="evidence" value="ECO:0007669"/>
    <property type="project" value="UniProtKB-SubCell"/>
</dbReference>
<comment type="subcellular location">
    <subcellularLocation>
        <location evidence="1">Nucleus</location>
    </subcellularLocation>
</comment>
<feature type="domain" description="C2H2-type" evidence="13">
    <location>
        <begin position="189"/>
        <end position="212"/>
    </location>
</feature>
<evidence type="ECO:0000256" key="8">
    <source>
        <dbReference type="ARBA" id="ARBA00023125"/>
    </source>
</evidence>
<gene>
    <name evidence="14" type="ORF">Fcan01_20883</name>
</gene>
<dbReference type="InterPro" id="IPR036236">
    <property type="entry name" value="Znf_C2H2_sf"/>
</dbReference>
<dbReference type="Pfam" id="PF00096">
    <property type="entry name" value="zf-C2H2"/>
    <property type="match status" value="3"/>
</dbReference>
<dbReference type="EMBL" id="LNIX01000019">
    <property type="protein sequence ID" value="OXA44295.1"/>
    <property type="molecule type" value="Genomic_DNA"/>
</dbReference>
<keyword evidence="8" id="KW-0238">DNA-binding</keyword>
<dbReference type="GO" id="GO:0008270">
    <property type="term" value="F:zinc ion binding"/>
    <property type="evidence" value="ECO:0007669"/>
    <property type="project" value="UniProtKB-KW"/>
</dbReference>
<dbReference type="PROSITE" id="PS50157">
    <property type="entry name" value="ZINC_FINGER_C2H2_2"/>
    <property type="match status" value="3"/>
</dbReference>
<evidence type="ECO:0000256" key="7">
    <source>
        <dbReference type="ARBA" id="ARBA00023015"/>
    </source>
</evidence>
<dbReference type="AlphaFoldDB" id="A0A226DFE2"/>
<dbReference type="PANTHER" id="PTHR24388:SF54">
    <property type="entry name" value="PROTEIN ESCARGOT"/>
    <property type="match status" value="1"/>
</dbReference>
<organism evidence="14 15">
    <name type="scientific">Folsomia candida</name>
    <name type="common">Springtail</name>
    <dbReference type="NCBI Taxonomy" id="158441"/>
    <lineage>
        <taxon>Eukaryota</taxon>
        <taxon>Metazoa</taxon>
        <taxon>Ecdysozoa</taxon>
        <taxon>Arthropoda</taxon>
        <taxon>Hexapoda</taxon>
        <taxon>Collembola</taxon>
        <taxon>Entomobryomorpha</taxon>
        <taxon>Isotomoidea</taxon>
        <taxon>Isotomidae</taxon>
        <taxon>Proisotominae</taxon>
        <taxon>Folsomia</taxon>
    </lineage>
</organism>
<reference evidence="14 15" key="1">
    <citation type="submission" date="2015-12" db="EMBL/GenBank/DDBJ databases">
        <title>The genome of Folsomia candida.</title>
        <authorList>
            <person name="Faddeeva A."/>
            <person name="Derks M.F."/>
            <person name="Anvar Y."/>
            <person name="Smit S."/>
            <person name="Van Straalen N."/>
            <person name="Roelofs D."/>
        </authorList>
    </citation>
    <scope>NUCLEOTIDE SEQUENCE [LARGE SCALE GENOMIC DNA]</scope>
    <source>
        <strain evidence="14 15">VU population</strain>
        <tissue evidence="14">Whole body</tissue>
    </source>
</reference>
<evidence type="ECO:0000256" key="2">
    <source>
        <dbReference type="ARBA" id="ARBA00006991"/>
    </source>
</evidence>
<dbReference type="SUPFAM" id="SSF57667">
    <property type="entry name" value="beta-beta-alpha zinc fingers"/>
    <property type="match status" value="2"/>
</dbReference>